<evidence type="ECO:0000313" key="3">
    <source>
        <dbReference type="Proteomes" id="UP001187192"/>
    </source>
</evidence>
<keyword evidence="3" id="KW-1185">Reference proteome</keyword>
<comment type="caution">
    <text evidence="2">The sequence shown here is derived from an EMBL/GenBank/DDBJ whole genome shotgun (WGS) entry which is preliminary data.</text>
</comment>
<name>A0AA88D133_FICCA</name>
<feature type="region of interest" description="Disordered" evidence="1">
    <location>
        <begin position="1"/>
        <end position="45"/>
    </location>
</feature>
<organism evidence="2 3">
    <name type="scientific">Ficus carica</name>
    <name type="common">Common fig</name>
    <dbReference type="NCBI Taxonomy" id="3494"/>
    <lineage>
        <taxon>Eukaryota</taxon>
        <taxon>Viridiplantae</taxon>
        <taxon>Streptophyta</taxon>
        <taxon>Embryophyta</taxon>
        <taxon>Tracheophyta</taxon>
        <taxon>Spermatophyta</taxon>
        <taxon>Magnoliopsida</taxon>
        <taxon>eudicotyledons</taxon>
        <taxon>Gunneridae</taxon>
        <taxon>Pentapetalae</taxon>
        <taxon>rosids</taxon>
        <taxon>fabids</taxon>
        <taxon>Rosales</taxon>
        <taxon>Moraceae</taxon>
        <taxon>Ficeae</taxon>
        <taxon>Ficus</taxon>
    </lineage>
</organism>
<proteinExistence type="predicted"/>
<accession>A0AA88D133</accession>
<dbReference type="Proteomes" id="UP001187192">
    <property type="component" value="Unassembled WGS sequence"/>
</dbReference>
<sequence length="45" mass="4732">MIISSSRQELAFSKVDLEPTRHMTEVPHPAGSGGPSADGLDTPVI</sequence>
<dbReference type="AlphaFoldDB" id="A0AA88D133"/>
<evidence type="ECO:0000256" key="1">
    <source>
        <dbReference type="SAM" id="MobiDB-lite"/>
    </source>
</evidence>
<gene>
    <name evidence="2" type="ORF">TIFTF001_009144</name>
</gene>
<reference evidence="2" key="1">
    <citation type="submission" date="2023-07" db="EMBL/GenBank/DDBJ databases">
        <title>draft genome sequence of fig (Ficus carica).</title>
        <authorList>
            <person name="Takahashi T."/>
            <person name="Nishimura K."/>
        </authorList>
    </citation>
    <scope>NUCLEOTIDE SEQUENCE</scope>
</reference>
<dbReference type="EMBL" id="BTGU01000010">
    <property type="protein sequence ID" value="GMN39910.1"/>
    <property type="molecule type" value="Genomic_DNA"/>
</dbReference>
<protein>
    <submittedName>
        <fullName evidence="2">Uncharacterized protein</fullName>
    </submittedName>
</protein>
<evidence type="ECO:0000313" key="2">
    <source>
        <dbReference type="EMBL" id="GMN39910.1"/>
    </source>
</evidence>
<feature type="compositionally biased region" description="Basic and acidic residues" evidence="1">
    <location>
        <begin position="15"/>
        <end position="25"/>
    </location>
</feature>